<dbReference type="PROSITE" id="PS51186">
    <property type="entry name" value="GNAT"/>
    <property type="match status" value="1"/>
</dbReference>
<organism evidence="2 3">
    <name type="scientific">Mesorhizobium robiniae</name>
    <dbReference type="NCBI Taxonomy" id="559315"/>
    <lineage>
        <taxon>Bacteria</taxon>
        <taxon>Pseudomonadati</taxon>
        <taxon>Pseudomonadota</taxon>
        <taxon>Alphaproteobacteria</taxon>
        <taxon>Hyphomicrobiales</taxon>
        <taxon>Phyllobacteriaceae</taxon>
        <taxon>Mesorhizobium</taxon>
    </lineage>
</organism>
<dbReference type="InterPro" id="IPR016181">
    <property type="entry name" value="Acyl_CoA_acyltransferase"/>
</dbReference>
<dbReference type="EC" id="2.3.1.-" evidence="2"/>
<comment type="caution">
    <text evidence="2">The sequence shown here is derived from an EMBL/GenBank/DDBJ whole genome shotgun (WGS) entry which is preliminary data.</text>
</comment>
<evidence type="ECO:0000313" key="3">
    <source>
        <dbReference type="Proteomes" id="UP001549204"/>
    </source>
</evidence>
<dbReference type="GO" id="GO:0016746">
    <property type="term" value="F:acyltransferase activity"/>
    <property type="evidence" value="ECO:0007669"/>
    <property type="project" value="UniProtKB-KW"/>
</dbReference>
<protein>
    <submittedName>
        <fullName evidence="2">Acetyltransferase</fullName>
        <ecNumber evidence="2">2.3.1.-</ecNumber>
    </submittedName>
</protein>
<keyword evidence="3" id="KW-1185">Reference proteome</keyword>
<keyword evidence="2" id="KW-0012">Acyltransferase</keyword>
<reference evidence="2 3" key="1">
    <citation type="submission" date="2024-06" db="EMBL/GenBank/DDBJ databases">
        <title>Genomic Encyclopedia of Type Strains, Phase IV (KMG-IV): sequencing the most valuable type-strain genomes for metagenomic binning, comparative biology and taxonomic classification.</title>
        <authorList>
            <person name="Goeker M."/>
        </authorList>
    </citation>
    <scope>NUCLEOTIDE SEQUENCE [LARGE SCALE GENOMIC DNA]</scope>
    <source>
        <strain evidence="2 3">DSM 100022</strain>
    </source>
</reference>
<feature type="domain" description="N-acetyltransferase" evidence="1">
    <location>
        <begin position="1"/>
        <end position="149"/>
    </location>
</feature>
<evidence type="ECO:0000259" key="1">
    <source>
        <dbReference type="PROSITE" id="PS51186"/>
    </source>
</evidence>
<dbReference type="CDD" id="cd04301">
    <property type="entry name" value="NAT_SF"/>
    <property type="match status" value="1"/>
</dbReference>
<dbReference type="Pfam" id="PF13508">
    <property type="entry name" value="Acetyltransf_7"/>
    <property type="match status" value="1"/>
</dbReference>
<dbReference type="EMBL" id="JBEPMC010000004">
    <property type="protein sequence ID" value="MET3579941.1"/>
    <property type="molecule type" value="Genomic_DNA"/>
</dbReference>
<keyword evidence="2" id="KW-0808">Transferase</keyword>
<dbReference type="InterPro" id="IPR000182">
    <property type="entry name" value="GNAT_dom"/>
</dbReference>
<dbReference type="Gene3D" id="3.40.630.30">
    <property type="match status" value="1"/>
</dbReference>
<evidence type="ECO:0000313" key="2">
    <source>
        <dbReference type="EMBL" id="MET3579941.1"/>
    </source>
</evidence>
<proteinExistence type="predicted"/>
<dbReference type="SUPFAM" id="SSF55729">
    <property type="entry name" value="Acyl-CoA N-acyltransferases (Nat)"/>
    <property type="match status" value="1"/>
</dbReference>
<accession>A0ABV2GNS9</accession>
<gene>
    <name evidence="2" type="ORF">ABID19_002972</name>
</gene>
<sequence>MLIRPEEPRDYQSIHQLTIRAFAPMSFSDGTEAPLIDLLRESGDLTISLVAEVRGKLAGHVAFSPVAIDGKHDGWFGLGPISVEPERQRQGIGRALVKAGLKLLEEDGARGCVLTGNPAIYSRFGFKSDGQLTYGQIDPREVQWIVFNGDPPIGILDFAPAFGAQHS</sequence>
<dbReference type="RefSeq" id="WP_354491478.1">
    <property type="nucleotide sequence ID" value="NZ_JBEPMC010000004.1"/>
</dbReference>
<name>A0ABV2GNS9_9HYPH</name>
<dbReference type="Proteomes" id="UP001549204">
    <property type="component" value="Unassembled WGS sequence"/>
</dbReference>